<evidence type="ECO:0000313" key="4">
    <source>
        <dbReference type="Proteomes" id="UP000070659"/>
    </source>
</evidence>
<evidence type="ECO:0000313" key="3">
    <source>
        <dbReference type="Proteomes" id="UP000070598"/>
    </source>
</evidence>
<dbReference type="AlphaFoldDB" id="A0A132N0C1"/>
<name>A0A132N0C1_9ACTN</name>
<gene>
    <name evidence="1" type="ORF">TH66_12290</name>
    <name evidence="2" type="ORF">TR74_12225</name>
</gene>
<dbReference type="EMBL" id="JYIJ01000017">
    <property type="protein sequence ID" value="KWX03615.1"/>
    <property type="molecule type" value="Genomic_DNA"/>
</dbReference>
<protein>
    <submittedName>
        <fullName evidence="1">Uncharacterized protein</fullName>
    </submittedName>
</protein>
<organism evidence="1 4">
    <name type="scientific">Carbonactinospora thermoautotrophica</name>
    <dbReference type="NCBI Taxonomy" id="1469144"/>
    <lineage>
        <taxon>Bacteria</taxon>
        <taxon>Bacillati</taxon>
        <taxon>Actinomycetota</taxon>
        <taxon>Actinomycetes</taxon>
        <taxon>Kitasatosporales</taxon>
        <taxon>Carbonactinosporaceae</taxon>
        <taxon>Carbonactinospora</taxon>
    </lineage>
</organism>
<dbReference type="PATRIC" id="fig|1469144.8.peg.3007"/>
<dbReference type="Proteomes" id="UP000070659">
    <property type="component" value="Unassembled WGS sequence"/>
</dbReference>
<comment type="caution">
    <text evidence="1">The sequence shown here is derived from an EMBL/GenBank/DDBJ whole genome shotgun (WGS) entry which is preliminary data.</text>
</comment>
<dbReference type="EMBL" id="JYIK01000906">
    <property type="protein sequence ID" value="KWX09000.1"/>
    <property type="molecule type" value="Genomic_DNA"/>
</dbReference>
<evidence type="ECO:0000313" key="2">
    <source>
        <dbReference type="EMBL" id="KWX09000.1"/>
    </source>
</evidence>
<dbReference type="RefSeq" id="WP_066889558.1">
    <property type="nucleotide sequence ID" value="NZ_JYIK01000906.1"/>
</dbReference>
<accession>A0A132N0C1</accession>
<reference evidence="1 4" key="1">
    <citation type="submission" date="2015-02" db="EMBL/GenBank/DDBJ databases">
        <title>Physiological reanalysis, assessment of diazotrophy, and genome sequences of multiple isolates of Streptomyces thermoautotrophicus.</title>
        <authorList>
            <person name="MacKellar D.C."/>
            <person name="Lieber L."/>
            <person name="Norman J."/>
            <person name="Bolger A."/>
            <person name="Tobin C."/>
            <person name="Murray J.W."/>
            <person name="Prell J."/>
        </authorList>
    </citation>
    <scope>NUCLEOTIDE SEQUENCE [LARGE SCALE GENOMIC DNA]</scope>
    <source>
        <strain evidence="1 4">UBT1</strain>
    </source>
</reference>
<reference evidence="3" key="2">
    <citation type="submission" date="2015-02" db="EMBL/GenBank/DDBJ databases">
        <title>Physiological reanalysis, assessment of diazotrophy, and genome sequences of multiple isolates of Streptomyces thermoautotrophicus.</title>
        <authorList>
            <person name="MacKellar D.C."/>
            <person name="Lieber L."/>
            <person name="Norman J."/>
            <person name="Bolger A."/>
            <person name="Tobin C."/>
            <person name="Murray J.W."/>
            <person name="Friesen M."/>
            <person name="Prell J."/>
        </authorList>
    </citation>
    <scope>NUCLEOTIDE SEQUENCE [LARGE SCALE GENOMIC DNA]</scope>
    <source>
        <strain evidence="3">UBT1</strain>
    </source>
</reference>
<proteinExistence type="predicted"/>
<dbReference type="Proteomes" id="UP000070598">
    <property type="component" value="Unassembled WGS sequence"/>
</dbReference>
<sequence>MLNFSDCITMGNMSVSTYDERNRSTRLGYLKSSNLNNKAPIFGVRDHEVGFVSQADHGYMGVTLSKTCRGAREVAAAFDYEANQGGSVMSVSAGWGGLSVSYSNQGLTLQKGTNPIYWKM</sequence>
<evidence type="ECO:0000313" key="1">
    <source>
        <dbReference type="EMBL" id="KWX03615.1"/>
    </source>
</evidence>